<protein>
    <submittedName>
        <fullName evidence="1">Chloride channel protein</fullName>
    </submittedName>
</protein>
<proteinExistence type="predicted"/>
<accession>A0ABP0RYK9</accession>
<evidence type="ECO:0000313" key="2">
    <source>
        <dbReference type="Proteomes" id="UP001642464"/>
    </source>
</evidence>
<keyword evidence="2" id="KW-1185">Reference proteome</keyword>
<reference evidence="1 2" key="1">
    <citation type="submission" date="2024-02" db="EMBL/GenBank/DDBJ databases">
        <authorList>
            <person name="Chen Y."/>
            <person name="Shah S."/>
            <person name="Dougan E. K."/>
            <person name="Thang M."/>
            <person name="Chan C."/>
        </authorList>
    </citation>
    <scope>NUCLEOTIDE SEQUENCE [LARGE SCALE GENOMIC DNA]</scope>
</reference>
<organism evidence="1 2">
    <name type="scientific">Durusdinium trenchii</name>
    <dbReference type="NCBI Taxonomy" id="1381693"/>
    <lineage>
        <taxon>Eukaryota</taxon>
        <taxon>Sar</taxon>
        <taxon>Alveolata</taxon>
        <taxon>Dinophyceae</taxon>
        <taxon>Suessiales</taxon>
        <taxon>Symbiodiniaceae</taxon>
        <taxon>Durusdinium</taxon>
    </lineage>
</organism>
<sequence length="153" mass="17407">PLKVVEELPTPWPRYQEIVTQFGASRKVPTKDDLVLAVSHAWSHQLHPDPLGKKAETVKKLTTEALKDHKISGEPLLFYDFMSMSQNPFEPGQPERSAKEQQDFLQAIAALPEVFFTADAVLHVDGDWPDLEVERTRDYATWRTLFRVPTGVP</sequence>
<dbReference type="EMBL" id="CAXAMM010042406">
    <property type="protein sequence ID" value="CAK9104740.1"/>
    <property type="molecule type" value="Genomic_DNA"/>
</dbReference>
<name>A0ABP0RYK9_9DINO</name>
<feature type="non-terminal residue" evidence="1">
    <location>
        <position position="1"/>
    </location>
</feature>
<dbReference type="Proteomes" id="UP001642464">
    <property type="component" value="Unassembled WGS sequence"/>
</dbReference>
<comment type="caution">
    <text evidence="1">The sequence shown here is derived from an EMBL/GenBank/DDBJ whole genome shotgun (WGS) entry which is preliminary data.</text>
</comment>
<gene>
    <name evidence="1" type="ORF">SCF082_LOCUS48854</name>
</gene>
<evidence type="ECO:0000313" key="1">
    <source>
        <dbReference type="EMBL" id="CAK9104740.1"/>
    </source>
</evidence>